<protein>
    <recommendedName>
        <fullName evidence="1">YagK/YfjJ C-terminal domain-containing protein</fullName>
    </recommendedName>
</protein>
<dbReference type="RefSeq" id="WP_092857287.1">
    <property type="nucleotide sequence ID" value="NZ_FOYU01000002.1"/>
</dbReference>
<reference evidence="3" key="1">
    <citation type="submission" date="2016-10" db="EMBL/GenBank/DDBJ databases">
        <authorList>
            <person name="Varghese N."/>
            <person name="Submissions S."/>
        </authorList>
    </citation>
    <scope>NUCLEOTIDE SEQUENCE [LARGE SCALE GENOMIC DNA]</scope>
    <source>
        <strain evidence="3">CGMCC 1.7285</strain>
    </source>
</reference>
<dbReference type="EMBL" id="FOYU01000002">
    <property type="protein sequence ID" value="SFR50377.1"/>
    <property type="molecule type" value="Genomic_DNA"/>
</dbReference>
<evidence type="ECO:0000313" key="2">
    <source>
        <dbReference type="EMBL" id="SFR50377.1"/>
    </source>
</evidence>
<feature type="domain" description="YagK/YfjJ C-terminal" evidence="1">
    <location>
        <begin position="42"/>
        <end position="116"/>
    </location>
</feature>
<sequence length="184" mass="22192">MNHSYKETWFHHRGIDWLVNARGSGLDPQILRKVLDVPLWMLNNHRKVFLFRFDLSCYTSQRNNKSISLLISRVKNKVRLQKYSKRIAICWAREIHSADTPHYHVLVALDGSKVNSPYVLSEWIKFYWFHHGRYTAVKYYKLDRTDTDELFQAIWHFSYLAKIRGKEVKFENTRRFSVSFTELY</sequence>
<accession>A0A1I6H7U5</accession>
<dbReference type="InterPro" id="IPR057271">
    <property type="entry name" value="YagK_YfjJ_C"/>
</dbReference>
<dbReference type="Pfam" id="PF11726">
    <property type="entry name" value="YagK_YfjJ_C"/>
    <property type="match status" value="1"/>
</dbReference>
<name>A0A1I6H7U5_9GAMM</name>
<dbReference type="Proteomes" id="UP000199424">
    <property type="component" value="Unassembled WGS sequence"/>
</dbReference>
<evidence type="ECO:0000313" key="3">
    <source>
        <dbReference type="Proteomes" id="UP000199424"/>
    </source>
</evidence>
<evidence type="ECO:0000259" key="1">
    <source>
        <dbReference type="Pfam" id="PF11726"/>
    </source>
</evidence>
<keyword evidence="3" id="KW-1185">Reference proteome</keyword>
<gene>
    <name evidence="2" type="ORF">SAMN04488070_1562</name>
</gene>
<proteinExistence type="predicted"/>
<organism evidence="2 3">
    <name type="scientific">Pseudidiomarina maritima</name>
    <dbReference type="NCBI Taxonomy" id="519453"/>
    <lineage>
        <taxon>Bacteria</taxon>
        <taxon>Pseudomonadati</taxon>
        <taxon>Pseudomonadota</taxon>
        <taxon>Gammaproteobacteria</taxon>
        <taxon>Alteromonadales</taxon>
        <taxon>Idiomarinaceae</taxon>
        <taxon>Pseudidiomarina</taxon>
    </lineage>
</organism>
<dbReference type="AlphaFoldDB" id="A0A1I6H7U5"/>